<reference evidence="2 3" key="1">
    <citation type="submission" date="2019-01" db="EMBL/GenBank/DDBJ databases">
        <title>Sequencing of cultivated peanut Arachis hypogaea provides insights into genome evolution and oil improvement.</title>
        <authorList>
            <person name="Chen X."/>
        </authorList>
    </citation>
    <scope>NUCLEOTIDE SEQUENCE [LARGE SCALE GENOMIC DNA]</scope>
    <source>
        <strain evidence="3">cv. Fuhuasheng</strain>
        <tissue evidence="2">Leaves</tissue>
    </source>
</reference>
<feature type="compositionally biased region" description="Basic residues" evidence="1">
    <location>
        <begin position="85"/>
        <end position="94"/>
    </location>
</feature>
<evidence type="ECO:0000313" key="3">
    <source>
        <dbReference type="Proteomes" id="UP000289738"/>
    </source>
</evidence>
<protein>
    <submittedName>
        <fullName evidence="2">Uncharacterized protein</fullName>
    </submittedName>
</protein>
<keyword evidence="3" id="KW-1185">Reference proteome</keyword>
<feature type="compositionally biased region" description="Basic and acidic residues" evidence="1">
    <location>
        <begin position="67"/>
        <end position="76"/>
    </location>
</feature>
<comment type="caution">
    <text evidence="2">The sequence shown here is derived from an EMBL/GenBank/DDBJ whole genome shotgun (WGS) entry which is preliminary data.</text>
</comment>
<evidence type="ECO:0000256" key="1">
    <source>
        <dbReference type="SAM" id="MobiDB-lite"/>
    </source>
</evidence>
<accession>A0A444YEZ1</accession>
<organism evidence="2 3">
    <name type="scientific">Arachis hypogaea</name>
    <name type="common">Peanut</name>
    <dbReference type="NCBI Taxonomy" id="3818"/>
    <lineage>
        <taxon>Eukaryota</taxon>
        <taxon>Viridiplantae</taxon>
        <taxon>Streptophyta</taxon>
        <taxon>Embryophyta</taxon>
        <taxon>Tracheophyta</taxon>
        <taxon>Spermatophyta</taxon>
        <taxon>Magnoliopsida</taxon>
        <taxon>eudicotyledons</taxon>
        <taxon>Gunneridae</taxon>
        <taxon>Pentapetalae</taxon>
        <taxon>rosids</taxon>
        <taxon>fabids</taxon>
        <taxon>Fabales</taxon>
        <taxon>Fabaceae</taxon>
        <taxon>Papilionoideae</taxon>
        <taxon>50 kb inversion clade</taxon>
        <taxon>dalbergioids sensu lato</taxon>
        <taxon>Dalbergieae</taxon>
        <taxon>Pterocarpus clade</taxon>
        <taxon>Arachis</taxon>
    </lineage>
</organism>
<sequence>MESSDEESDLEAEVDLAELKNGHPYVCSLLKKIPDNEKSNVSKLKSGKRYIFDAEAAAIFEKERMKKELDHREKQARQKQPIQRMKGRYPRGKGQKGQQPPKISLADNGKGATPSVFSQIVFSTDGETNPKGVTSPVKLDKGKAVVSVPIADKDKGAYLDEKLLQRRM</sequence>
<proteinExistence type="predicted"/>
<dbReference type="Proteomes" id="UP000289738">
    <property type="component" value="Chromosome B07"/>
</dbReference>
<dbReference type="EMBL" id="SDMP01000017">
    <property type="protein sequence ID" value="RYR00495.1"/>
    <property type="molecule type" value="Genomic_DNA"/>
</dbReference>
<gene>
    <name evidence="2" type="ORF">Ahy_B07g088614</name>
</gene>
<evidence type="ECO:0000313" key="2">
    <source>
        <dbReference type="EMBL" id="RYR00495.1"/>
    </source>
</evidence>
<feature type="region of interest" description="Disordered" evidence="1">
    <location>
        <begin position="67"/>
        <end position="112"/>
    </location>
</feature>
<name>A0A444YEZ1_ARAHY</name>
<dbReference type="AlphaFoldDB" id="A0A444YEZ1"/>